<dbReference type="InterPro" id="IPR050810">
    <property type="entry name" value="Bact_Secretion_Sys_Channel"/>
</dbReference>
<evidence type="ECO:0000256" key="3">
    <source>
        <dbReference type="ARBA" id="ARBA00022729"/>
    </source>
</evidence>
<keyword evidence="9" id="KW-1185">Reference proteome</keyword>
<evidence type="ECO:0000256" key="1">
    <source>
        <dbReference type="ARBA" id="ARBA00004370"/>
    </source>
</evidence>
<name>A0ABP0LED4_9DINO</name>
<evidence type="ECO:0000256" key="6">
    <source>
        <dbReference type="SAM" id="MobiDB-lite"/>
    </source>
</evidence>
<dbReference type="Gene3D" id="3.30.1370.120">
    <property type="match status" value="2"/>
</dbReference>
<sequence length="1499" mass="162336">MTLLELMAATTIMATLMASVVVLVRSSYSVWQAHETDMEAAETAYSTLRHFVRSARQATAVSALSPAADTSGNLSLVMESGDIWLWQHTGAGGQVLFGVAPSSADQLLADNIDQMTFVGYEADGTTPTTTVGDIRSIKCTVQVTMPADYERALYLANAGIHHACAELEANSSWRGTVSDGLYPANDTYQATASDGSGSNVDIVSIGVAGDVTRTLEARTVVVHVTPSELRALVLVHRTGEQQPLAICRRVPWRIDAESLYTLQGEAELGAAIVKLAAEERLAGSQAEVLLGSELCVTRAVSGGVDHVQREIATLRERSQLYLSLGPGRKVSATSTTPLDARHSHAMLTVATEQTLRALSQAFEAAGIEIVAIRSAQVALAHTVHHMEGDETSAALTIGVESGSVELGIMKAGRLFLDYRPGGDVSVEQVTHLLAQHHTRLQRYCQRHQALDGDDLTRIVVSGEQHALERVLADLSKLKRLQVSLVDPASAALPWELKGEDLSPEMAATVGCALALEHEDARQAPNLIDELISTARPPIMPVLWRRLAPMAAAVLVAAVFGILSWTSGREVAEMKEHLALLAPKAARAAVVRSELLAMQVKTNELENLTNRIESRPYSLLLGNLAQSLPAEVWLSDVHFQGGEAASIAGISYAESSIYDFVGHLQHLPGVASVALQGTGIGRAAHRNAALLLPGFEKRYTERSEALAEQLAKTLTEENEAEYRNGLVKLVRDSGCQLRRLNVSPAIVREWGQDDNPLEKAYDKKLKPTGYQLERRQVSLTLSGPTDSVRRLIERFEKHDKQVHLQTLNLKPDGGNGRRVELTMEMWLAPKAARRELLRSGVRMLLWCLALVAPSASWAQTGPQIDLSSATMRAPSPELLAALERRGDLVLRGSTLDAALFTINELWNVNIIAGEVEGQVNGVFKDAPLKEILDTILLGNGYGYRMVGESIVVSRLEQLGRINPFFVSEAIQVMNARPSELVEAARLLSTPQGQVQPIDSARSLIVIDFPERVKMIRDLVASVDAASGGPGMLDATGRPKPLEVGYFHTQYITVADAKKVLATVLSAVGRVEAVDGEDRLVVVDFAENLQVIERVLANLDRPRPQVQITALIYDLSLTDIEQIGINWAQAINTRTAGTLPTNTQLQISNPFTPSASGALFTFQHFGDTFDLSAVAEAIQSASDSRLLANPNVTVMDNEEASFEAVTQIPYQQITQTQQGGQLAGTAFKDAGIKLDVVPKVSADGTVELIVRPEFSRLTGFTPGDNQPIIDTRATSTAVRVRSGETLVIGGMRQRSDVGDFGAVPGLKDVRWLGHLFRSRSTDIRESELVVFITPRIIGYSDPLDCRSQLVKDTVDCRLNHIPRAEGCPPMQGGGCMDCGVAPGMPVESPGYSPTPAPEMIPPPQARSTFVGAPPAKLCYRLPPTQPELQRLPLPTDGQSQVMHSSPAPTAPRVAMRPDYEARFRAAGNASPGVQRPAPSMPTPSDEKDTQGESWWKRMWKR</sequence>
<dbReference type="EMBL" id="CAXAMM010015891">
    <property type="protein sequence ID" value="CAK9037525.1"/>
    <property type="molecule type" value="Genomic_DNA"/>
</dbReference>
<comment type="subcellular location">
    <subcellularLocation>
        <location evidence="1">Membrane</location>
    </subcellularLocation>
</comment>
<evidence type="ECO:0000313" key="9">
    <source>
        <dbReference type="Proteomes" id="UP001642464"/>
    </source>
</evidence>
<keyword evidence="5" id="KW-0998">Cell outer membrane</keyword>
<gene>
    <name evidence="8" type="ORF">SCF082_LOCUS22216</name>
</gene>
<dbReference type="InterPro" id="IPR004846">
    <property type="entry name" value="T2SS/T3SS_dom"/>
</dbReference>
<dbReference type="SMART" id="SM00965">
    <property type="entry name" value="STN"/>
    <property type="match status" value="1"/>
</dbReference>
<feature type="domain" description="Secretin/TonB short N-terminal" evidence="7">
    <location>
        <begin position="907"/>
        <end position="954"/>
    </location>
</feature>
<keyword evidence="3" id="KW-0732">Signal</keyword>
<dbReference type="PRINTS" id="PR00811">
    <property type="entry name" value="BCTERIALGSPD"/>
</dbReference>
<comment type="caution">
    <text evidence="8">The sequence shown here is derived from an EMBL/GenBank/DDBJ whole genome shotgun (WGS) entry which is preliminary data.</text>
</comment>
<proteinExistence type="predicted"/>
<keyword evidence="2" id="KW-0813">Transport</keyword>
<dbReference type="InterPro" id="IPR001775">
    <property type="entry name" value="GspD/PilQ"/>
</dbReference>
<feature type="region of interest" description="Disordered" evidence="6">
    <location>
        <begin position="1430"/>
        <end position="1499"/>
    </location>
</feature>
<evidence type="ECO:0000256" key="2">
    <source>
        <dbReference type="ARBA" id="ARBA00022448"/>
    </source>
</evidence>
<protein>
    <submittedName>
        <fullName evidence="8">Secretin OutD (General secretion pathway protein D) (Pectic enzymes secretion protein OutD) (Type II secretion system protein D) (T2SS protein D)</fullName>
    </submittedName>
</protein>
<reference evidence="8 9" key="1">
    <citation type="submission" date="2024-02" db="EMBL/GenBank/DDBJ databases">
        <authorList>
            <person name="Chen Y."/>
            <person name="Shah S."/>
            <person name="Dougan E. K."/>
            <person name="Thang M."/>
            <person name="Chan C."/>
        </authorList>
    </citation>
    <scope>NUCLEOTIDE SEQUENCE [LARGE SCALE GENOMIC DNA]</scope>
</reference>
<dbReference type="InterPro" id="IPR011662">
    <property type="entry name" value="Secretin/TonB_short_N"/>
</dbReference>
<accession>A0ABP0LED4</accession>
<dbReference type="InterPro" id="IPR038591">
    <property type="entry name" value="NolW-like_sf"/>
</dbReference>
<organism evidence="8 9">
    <name type="scientific">Durusdinium trenchii</name>
    <dbReference type="NCBI Taxonomy" id="1381693"/>
    <lineage>
        <taxon>Eukaryota</taxon>
        <taxon>Sar</taxon>
        <taxon>Alveolata</taxon>
        <taxon>Dinophyceae</taxon>
        <taxon>Suessiales</taxon>
        <taxon>Symbiodiniaceae</taxon>
        <taxon>Durusdinium</taxon>
    </lineage>
</organism>
<dbReference type="PANTHER" id="PTHR30332:SF24">
    <property type="entry name" value="SECRETIN GSPD-RELATED"/>
    <property type="match status" value="1"/>
</dbReference>
<evidence type="ECO:0000259" key="7">
    <source>
        <dbReference type="SMART" id="SM00965"/>
    </source>
</evidence>
<feature type="compositionally biased region" description="Polar residues" evidence="6">
    <location>
        <begin position="1434"/>
        <end position="1445"/>
    </location>
</feature>
<dbReference type="PANTHER" id="PTHR30332">
    <property type="entry name" value="PROBABLE GENERAL SECRETION PATHWAY PROTEIN D"/>
    <property type="match status" value="1"/>
</dbReference>
<dbReference type="Proteomes" id="UP001642464">
    <property type="component" value="Unassembled WGS sequence"/>
</dbReference>
<keyword evidence="4" id="KW-0472">Membrane</keyword>
<dbReference type="Pfam" id="PF00263">
    <property type="entry name" value="Secretin"/>
    <property type="match status" value="1"/>
</dbReference>
<evidence type="ECO:0000313" key="8">
    <source>
        <dbReference type="EMBL" id="CAK9037525.1"/>
    </source>
</evidence>
<evidence type="ECO:0000256" key="5">
    <source>
        <dbReference type="ARBA" id="ARBA00023237"/>
    </source>
</evidence>
<evidence type="ECO:0000256" key="4">
    <source>
        <dbReference type="ARBA" id="ARBA00023136"/>
    </source>
</evidence>